<evidence type="ECO:0000313" key="2">
    <source>
        <dbReference type="WBParaSite" id="ES5_v2.g30011.t1"/>
    </source>
</evidence>
<dbReference type="Proteomes" id="UP000887579">
    <property type="component" value="Unplaced"/>
</dbReference>
<dbReference type="WBParaSite" id="ES5_v2.g30011.t1">
    <property type="protein sequence ID" value="ES5_v2.g30011.t1"/>
    <property type="gene ID" value="ES5_v2.g30011"/>
</dbReference>
<reference evidence="2" key="1">
    <citation type="submission" date="2022-11" db="UniProtKB">
        <authorList>
            <consortium name="WormBaseParasite"/>
        </authorList>
    </citation>
    <scope>IDENTIFICATION</scope>
</reference>
<sequence length="135" mass="15802">MEKQRSRYFYVSSDIPFEIRPLMAAFMSYSLHGNNKNKCKHVRLTYTLLQELADFLGYHGKESEDNPFRRYSKDFYSFGIGNYVRKDNGKVMTPIEQFNLFARILNEKGVKADCFLFQQGSKNMIAKTNENENIG</sequence>
<accession>A0AC34GJZ8</accession>
<organism evidence="1 2">
    <name type="scientific">Panagrolaimus sp. ES5</name>
    <dbReference type="NCBI Taxonomy" id="591445"/>
    <lineage>
        <taxon>Eukaryota</taxon>
        <taxon>Metazoa</taxon>
        <taxon>Ecdysozoa</taxon>
        <taxon>Nematoda</taxon>
        <taxon>Chromadorea</taxon>
        <taxon>Rhabditida</taxon>
        <taxon>Tylenchina</taxon>
        <taxon>Panagrolaimomorpha</taxon>
        <taxon>Panagrolaimoidea</taxon>
        <taxon>Panagrolaimidae</taxon>
        <taxon>Panagrolaimus</taxon>
    </lineage>
</organism>
<name>A0AC34GJZ8_9BILA</name>
<protein>
    <submittedName>
        <fullName evidence="2">LAGLIDADG homing endonuclease</fullName>
    </submittedName>
</protein>
<proteinExistence type="predicted"/>
<evidence type="ECO:0000313" key="1">
    <source>
        <dbReference type="Proteomes" id="UP000887579"/>
    </source>
</evidence>